<dbReference type="VEuPathDB" id="FungiDB:C8Q69DRAFT_473317"/>
<dbReference type="Proteomes" id="UP000283841">
    <property type="component" value="Unassembled WGS sequence"/>
</dbReference>
<dbReference type="Gene3D" id="3.90.280.10">
    <property type="entry name" value="PEBP-like"/>
    <property type="match status" value="1"/>
</dbReference>
<dbReference type="RefSeq" id="XP_028483904.1">
    <property type="nucleotide sequence ID" value="XM_028631031.1"/>
</dbReference>
<dbReference type="InterPro" id="IPR036610">
    <property type="entry name" value="PEBP-like_sf"/>
</dbReference>
<reference evidence="1 2" key="1">
    <citation type="journal article" date="2018" name="Front. Microbiol.">
        <title>Genomic and genetic insights into a cosmopolitan fungus, Paecilomyces variotii (Eurotiales).</title>
        <authorList>
            <person name="Urquhart A.S."/>
            <person name="Mondo S.J."/>
            <person name="Makela M.R."/>
            <person name="Hane J.K."/>
            <person name="Wiebenga A."/>
            <person name="He G."/>
            <person name="Mihaltcheva S."/>
            <person name="Pangilinan J."/>
            <person name="Lipzen A."/>
            <person name="Barry K."/>
            <person name="de Vries R.P."/>
            <person name="Grigoriev I.V."/>
            <person name="Idnurm A."/>
        </authorList>
    </citation>
    <scope>NUCLEOTIDE SEQUENCE [LARGE SCALE GENOMIC DNA]</scope>
    <source>
        <strain evidence="1 2">CBS 101075</strain>
    </source>
</reference>
<keyword evidence="2" id="KW-1185">Reference proteome</keyword>
<dbReference type="InterPro" id="IPR035810">
    <property type="entry name" value="PEBP_euk"/>
</dbReference>
<dbReference type="AlphaFoldDB" id="A0A443HR40"/>
<dbReference type="PANTHER" id="PTHR11362">
    <property type="entry name" value="PHOSPHATIDYLETHANOLAMINE-BINDING PROTEIN"/>
    <property type="match status" value="1"/>
</dbReference>
<dbReference type="CDD" id="cd00866">
    <property type="entry name" value="PEBP_euk"/>
    <property type="match status" value="1"/>
</dbReference>
<dbReference type="InterPro" id="IPR008914">
    <property type="entry name" value="PEBP"/>
</dbReference>
<evidence type="ECO:0000313" key="1">
    <source>
        <dbReference type="EMBL" id="RWQ94259.1"/>
    </source>
</evidence>
<dbReference type="GO" id="GO:0030162">
    <property type="term" value="P:regulation of proteolysis"/>
    <property type="evidence" value="ECO:0007669"/>
    <property type="project" value="TreeGrafter"/>
</dbReference>
<dbReference type="EMBL" id="RCNU01000008">
    <property type="protein sequence ID" value="RWQ94259.1"/>
    <property type="molecule type" value="Genomic_DNA"/>
</dbReference>
<dbReference type="GO" id="GO:0005543">
    <property type="term" value="F:phospholipid binding"/>
    <property type="evidence" value="ECO:0007669"/>
    <property type="project" value="TreeGrafter"/>
</dbReference>
<proteinExistence type="predicted"/>
<evidence type="ECO:0000313" key="2">
    <source>
        <dbReference type="Proteomes" id="UP000283841"/>
    </source>
</evidence>
<dbReference type="Pfam" id="PF01161">
    <property type="entry name" value="PBP"/>
    <property type="match status" value="1"/>
</dbReference>
<name>A0A443HR40_BYSSP</name>
<dbReference type="GO" id="GO:0030414">
    <property type="term" value="F:peptidase inhibitor activity"/>
    <property type="evidence" value="ECO:0007669"/>
    <property type="project" value="TreeGrafter"/>
</dbReference>
<dbReference type="GeneID" id="39600308"/>
<gene>
    <name evidence="1" type="ORF">C8Q69DRAFT_473317</name>
</gene>
<protein>
    <submittedName>
        <fullName evidence="1">Putative protease inhibitor</fullName>
    </submittedName>
</protein>
<dbReference type="GO" id="GO:0046578">
    <property type="term" value="P:regulation of Ras protein signal transduction"/>
    <property type="evidence" value="ECO:0007669"/>
    <property type="project" value="TreeGrafter"/>
</dbReference>
<dbReference type="STRING" id="264951.A0A443HR40"/>
<dbReference type="PANTHER" id="PTHR11362:SF78">
    <property type="entry name" value="PROTEASE INHIBITOR"/>
    <property type="match status" value="1"/>
</dbReference>
<organism evidence="1 2">
    <name type="scientific">Byssochlamys spectabilis</name>
    <name type="common">Paecilomyces variotii</name>
    <dbReference type="NCBI Taxonomy" id="264951"/>
    <lineage>
        <taxon>Eukaryota</taxon>
        <taxon>Fungi</taxon>
        <taxon>Dikarya</taxon>
        <taxon>Ascomycota</taxon>
        <taxon>Pezizomycotina</taxon>
        <taxon>Eurotiomycetes</taxon>
        <taxon>Eurotiomycetidae</taxon>
        <taxon>Eurotiales</taxon>
        <taxon>Thermoascaceae</taxon>
        <taxon>Paecilomyces</taxon>
    </lineage>
</organism>
<accession>A0A443HR40</accession>
<dbReference type="SUPFAM" id="SSF49777">
    <property type="entry name" value="PEBP-like"/>
    <property type="match status" value="1"/>
</dbReference>
<dbReference type="FunFam" id="3.90.280.10:FF:000013">
    <property type="entry name" value="Protease inhibitor (Tfs1), putative"/>
    <property type="match status" value="1"/>
</dbReference>
<sequence length="177" mass="19038">MAPCKSAEAALSAIKDDKSKILGLTINGNKVEPGQHIPKAEATSPPELSFNTTSGTYLVINVDLDAPFKSFNFLGPVLHWVQSGLTPEVTEGGTSVLKPHDTPVIANYARPGPPPGSGPHRYVFLLYEQPEGFDVTKYAPAGGKPVGVRRRMRYDLDAFEKKANLGPVIAANYFTSN</sequence>
<comment type="caution">
    <text evidence="1">The sequence shown here is derived from an EMBL/GenBank/DDBJ whole genome shotgun (WGS) entry which is preliminary data.</text>
</comment>